<dbReference type="InterPro" id="IPR036291">
    <property type="entry name" value="NAD(P)-bd_dom_sf"/>
</dbReference>
<evidence type="ECO:0000256" key="1">
    <source>
        <dbReference type="ARBA" id="ARBA00006484"/>
    </source>
</evidence>
<dbReference type="RefSeq" id="WP_068741531.1">
    <property type="nucleotide sequence ID" value="NZ_CBDRGN010000006.1"/>
</dbReference>
<dbReference type="SUPFAM" id="SSF51735">
    <property type="entry name" value="NAD(P)-binding Rossmann-fold domains"/>
    <property type="match status" value="1"/>
</dbReference>
<evidence type="ECO:0000256" key="2">
    <source>
        <dbReference type="ARBA" id="ARBA00023002"/>
    </source>
</evidence>
<proteinExistence type="inferred from homology"/>
<dbReference type="InterPro" id="IPR020904">
    <property type="entry name" value="Sc_DH/Rdtase_CS"/>
</dbReference>
<dbReference type="Gene3D" id="3.40.50.720">
    <property type="entry name" value="NAD(P)-binding Rossmann-like Domain"/>
    <property type="match status" value="1"/>
</dbReference>
<dbReference type="InterPro" id="IPR002347">
    <property type="entry name" value="SDR_fam"/>
</dbReference>
<dbReference type="PRINTS" id="PR00081">
    <property type="entry name" value="GDHRDH"/>
</dbReference>
<keyword evidence="2" id="KW-0560">Oxidoreductase</keyword>
<dbReference type="PROSITE" id="PS00061">
    <property type="entry name" value="ADH_SHORT"/>
    <property type="match status" value="1"/>
</dbReference>
<dbReference type="Proteomes" id="UP000182241">
    <property type="component" value="Unassembled WGS sequence"/>
</dbReference>
<comment type="similarity">
    <text evidence="1">Belongs to the short-chain dehydrogenases/reductases (SDR) family.</text>
</comment>
<evidence type="ECO:0000313" key="4">
    <source>
        <dbReference type="Proteomes" id="UP000182241"/>
    </source>
</evidence>
<dbReference type="PANTHER" id="PTHR24321">
    <property type="entry name" value="DEHYDROGENASES, SHORT CHAIN"/>
    <property type="match status" value="1"/>
</dbReference>
<sequence>MSMYVVTGAASGLGAATAERLHAAGHGVIGVDLRGTDVEADLGTPGGRFEAVARIGELVGSAPLAGFAAFAGLGPAAGRSGSSVVAVNYFGAVDVLVGLRPLLARGPSAALLVSSNSTTTQPGWPLELAETCLGGDEHAAADLADSYGEYASILAYPATKAALAYFVRTHAAEYVRQGIRLNAIAPGLIDTPMTQAGRTDPQLGAAMDAFLELIPAGRAGRPEEIAALAQFLLGPESGYCVGSVVFADGGLDAQQRPTDWPRPASPPEQE</sequence>
<dbReference type="EMBL" id="FNSA01000003">
    <property type="protein sequence ID" value="SED33948.1"/>
    <property type="molecule type" value="Genomic_DNA"/>
</dbReference>
<organism evidence="3 4">
    <name type="scientific">Tsukamurella tyrosinosolvens</name>
    <dbReference type="NCBI Taxonomy" id="57704"/>
    <lineage>
        <taxon>Bacteria</taxon>
        <taxon>Bacillati</taxon>
        <taxon>Actinomycetota</taxon>
        <taxon>Actinomycetes</taxon>
        <taxon>Mycobacteriales</taxon>
        <taxon>Tsukamurellaceae</taxon>
        <taxon>Tsukamurella</taxon>
    </lineage>
</organism>
<gene>
    <name evidence="3" type="ORF">SAMN04489793_4689</name>
</gene>
<dbReference type="STRING" id="57704.SAMN04489793_4689"/>
<protein>
    <submittedName>
        <fullName evidence="3">NAD(P)-dependent dehydrogenase, short-chain alcohol dehydrogenase family</fullName>
    </submittedName>
</protein>
<evidence type="ECO:0000313" key="3">
    <source>
        <dbReference type="EMBL" id="SED33948.1"/>
    </source>
</evidence>
<accession>A0A1H4ZW80</accession>
<reference evidence="4" key="1">
    <citation type="submission" date="2016-10" db="EMBL/GenBank/DDBJ databases">
        <authorList>
            <person name="Varghese N."/>
            <person name="Submissions S."/>
        </authorList>
    </citation>
    <scope>NUCLEOTIDE SEQUENCE [LARGE SCALE GENOMIC DNA]</scope>
    <source>
        <strain evidence="4">DSM 44234</strain>
    </source>
</reference>
<dbReference type="GO" id="GO:0016491">
    <property type="term" value="F:oxidoreductase activity"/>
    <property type="evidence" value="ECO:0007669"/>
    <property type="project" value="UniProtKB-KW"/>
</dbReference>
<name>A0A1H4ZW80_TSUTY</name>
<dbReference type="AlphaFoldDB" id="A0A1H4ZW80"/>
<dbReference type="Pfam" id="PF13561">
    <property type="entry name" value="adh_short_C2"/>
    <property type="match status" value="1"/>
</dbReference>
<dbReference type="PANTHER" id="PTHR24321:SF8">
    <property type="entry name" value="ESTRADIOL 17-BETA-DEHYDROGENASE 8-RELATED"/>
    <property type="match status" value="1"/>
</dbReference>
<dbReference type="OrthoDB" id="3676637at2"/>
<keyword evidence="4" id="KW-1185">Reference proteome</keyword>